<reference evidence="1" key="1">
    <citation type="submission" date="2022-11" db="EMBL/GenBank/DDBJ databases">
        <title>Draft genome sequence of Hoeflea poritis E7-10 and Hoeflea prorocentri PM5-8, separated from scleractinian coral Porites lutea and marine dinoflagellate.</title>
        <authorList>
            <person name="Zhang G."/>
            <person name="Wei Q."/>
            <person name="Cai L."/>
        </authorList>
    </citation>
    <scope>NUCLEOTIDE SEQUENCE</scope>
    <source>
        <strain evidence="1">PM5-8</strain>
    </source>
</reference>
<name>A0A9X3UJK0_9HYPH</name>
<dbReference type="Pfam" id="PF01263">
    <property type="entry name" value="Aldose_epim"/>
    <property type="match status" value="1"/>
</dbReference>
<gene>
    <name evidence="1" type="ORF">OQ273_13335</name>
</gene>
<dbReference type="GO" id="GO:0005975">
    <property type="term" value="P:carbohydrate metabolic process"/>
    <property type="evidence" value="ECO:0007669"/>
    <property type="project" value="InterPro"/>
</dbReference>
<protein>
    <submittedName>
        <fullName evidence="1">Aldose 1-epimerase</fullName>
    </submittedName>
</protein>
<dbReference type="SUPFAM" id="SSF74650">
    <property type="entry name" value="Galactose mutarotase-like"/>
    <property type="match status" value="1"/>
</dbReference>
<dbReference type="Proteomes" id="UP001151234">
    <property type="component" value="Unassembled WGS sequence"/>
</dbReference>
<dbReference type="CDD" id="cd09021">
    <property type="entry name" value="Aldose_epim_Ec_YphB"/>
    <property type="match status" value="1"/>
</dbReference>
<dbReference type="InterPro" id="IPR011013">
    <property type="entry name" value="Gal_mutarotase_sf_dom"/>
</dbReference>
<dbReference type="GO" id="GO:0030246">
    <property type="term" value="F:carbohydrate binding"/>
    <property type="evidence" value="ECO:0007669"/>
    <property type="project" value="InterPro"/>
</dbReference>
<dbReference type="InterPro" id="IPR014718">
    <property type="entry name" value="GH-type_carb-bd"/>
</dbReference>
<dbReference type="Gene3D" id="2.70.98.10">
    <property type="match status" value="1"/>
</dbReference>
<evidence type="ECO:0000313" key="1">
    <source>
        <dbReference type="EMBL" id="MDA5399561.1"/>
    </source>
</evidence>
<dbReference type="GO" id="GO:0016853">
    <property type="term" value="F:isomerase activity"/>
    <property type="evidence" value="ECO:0007669"/>
    <property type="project" value="InterPro"/>
</dbReference>
<sequence length="287" mass="31273">MQDTIEIVAGAARLVVSPDMGGGIARLDYRERPVLRSWASDETNPFSLASNILVPFSNRISGGGFNWNGNFHVVEPNLTGEAFPIHGDGFQKPWTVRSTGADALKMELSNGNIGPYRYAAAQTFRLSPSGLAVDLEVTNKADETLPFGCGFHPWFPRSDATRLSFAAAGVWLEDARYLPDRHLDIDDNPDWDFSQPRLLPASWINNGFTGWDGKARIDQGQDAVSLTIRASQNLGTAIVFSPDGQSGFFCFEPVSHPVDAFNLPGNPGLKSLTPGESLRASMELSWS</sequence>
<accession>A0A9X3UJK0</accession>
<dbReference type="InterPro" id="IPR008183">
    <property type="entry name" value="Aldose_1/G6P_1-epimerase"/>
</dbReference>
<dbReference type="AlphaFoldDB" id="A0A9X3UJK0"/>
<dbReference type="RefSeq" id="WP_267990988.1">
    <property type="nucleotide sequence ID" value="NZ_JAPJZI010000001.1"/>
</dbReference>
<dbReference type="EMBL" id="JAPJZI010000001">
    <property type="protein sequence ID" value="MDA5399561.1"/>
    <property type="molecule type" value="Genomic_DNA"/>
</dbReference>
<evidence type="ECO:0000313" key="2">
    <source>
        <dbReference type="Proteomes" id="UP001151234"/>
    </source>
</evidence>
<organism evidence="1 2">
    <name type="scientific">Hoeflea prorocentri</name>
    <dbReference type="NCBI Taxonomy" id="1922333"/>
    <lineage>
        <taxon>Bacteria</taxon>
        <taxon>Pseudomonadati</taxon>
        <taxon>Pseudomonadota</taxon>
        <taxon>Alphaproteobacteria</taxon>
        <taxon>Hyphomicrobiales</taxon>
        <taxon>Rhizobiaceae</taxon>
        <taxon>Hoeflea</taxon>
    </lineage>
</organism>
<proteinExistence type="predicted"/>
<comment type="caution">
    <text evidence="1">The sequence shown here is derived from an EMBL/GenBank/DDBJ whole genome shotgun (WGS) entry which is preliminary data.</text>
</comment>
<keyword evidence="2" id="KW-1185">Reference proteome</keyword>